<dbReference type="Proteomes" id="UP000694044">
    <property type="component" value="Unassembled WGS sequence"/>
</dbReference>
<protein>
    <submittedName>
        <fullName evidence="1">Uncharacterized protein</fullName>
    </submittedName>
</protein>
<dbReference type="EMBL" id="JAGDFM010000010">
    <property type="protein sequence ID" value="KAG7392493.1"/>
    <property type="molecule type" value="Genomic_DNA"/>
</dbReference>
<dbReference type="AlphaFoldDB" id="A0A8T1WKL4"/>
<name>A0A8T1WKL4_9STRA</name>
<accession>A0A8T1WKL4</accession>
<proteinExistence type="predicted"/>
<comment type="caution">
    <text evidence="1">The sequence shown here is derived from an EMBL/GenBank/DDBJ whole genome shotgun (WGS) entry which is preliminary data.</text>
</comment>
<gene>
    <name evidence="1" type="ORF">PHYPSEUDO_000181</name>
</gene>
<organism evidence="1 2">
    <name type="scientific">Phytophthora pseudosyringae</name>
    <dbReference type="NCBI Taxonomy" id="221518"/>
    <lineage>
        <taxon>Eukaryota</taxon>
        <taxon>Sar</taxon>
        <taxon>Stramenopiles</taxon>
        <taxon>Oomycota</taxon>
        <taxon>Peronosporomycetes</taxon>
        <taxon>Peronosporales</taxon>
        <taxon>Peronosporaceae</taxon>
        <taxon>Phytophthora</taxon>
    </lineage>
</organism>
<evidence type="ECO:0000313" key="2">
    <source>
        <dbReference type="Proteomes" id="UP000694044"/>
    </source>
</evidence>
<keyword evidence="2" id="KW-1185">Reference proteome</keyword>
<reference evidence="1" key="1">
    <citation type="submission" date="2021-02" db="EMBL/GenBank/DDBJ databases">
        <authorList>
            <person name="Palmer J.M."/>
        </authorList>
    </citation>
    <scope>NUCLEOTIDE SEQUENCE</scope>
    <source>
        <strain evidence="1">SCRP734</strain>
    </source>
</reference>
<evidence type="ECO:0000313" key="1">
    <source>
        <dbReference type="EMBL" id="KAG7392493.1"/>
    </source>
</evidence>
<sequence length="111" mass="11966">MRALVQRERGSAANDIFSLCLGGGPIPWRDCKYGNGAPAGGDRNKLLKAFRAWWQAARPEQQLSGLTLAAMAAAACRWNLQPSERETDDAGASARLPTQARLQTALAAKEQ</sequence>